<name>A0ACC6TWI5_9BURK</name>
<dbReference type="Proteomes" id="UP001558850">
    <property type="component" value="Unassembled WGS sequence"/>
</dbReference>
<reference evidence="1" key="1">
    <citation type="submission" date="2024-07" db="EMBL/GenBank/DDBJ databases">
        <title>A survey of Mimosa microsymbionts across Brazilian biomes reveals a high diversity of Paraburkholderia nodulating endemic species, but also that Cupriavidus is common as a symbiont of widespread species.</title>
        <authorList>
            <person name="Rouws L."/>
            <person name="Barauna A."/>
            <person name="Beukes C."/>
            <person name="Rouws J.R.C."/>
            <person name="De Faria S.M."/>
            <person name="Gross E."/>
            <person name="Bueno Dos Reis Junior F."/>
            <person name="Simon M.F."/>
            <person name="Maluk M."/>
            <person name="Odee D.W."/>
            <person name="Kenicer G."/>
            <person name="Young J.P.W."/>
            <person name="Reis V.M."/>
            <person name="Zilli J."/>
            <person name="James E.K."/>
        </authorList>
    </citation>
    <scope>NUCLEOTIDE SEQUENCE</scope>
    <source>
        <strain evidence="1">EG181B</strain>
    </source>
</reference>
<proteinExistence type="predicted"/>
<evidence type="ECO:0000313" key="1">
    <source>
        <dbReference type="EMBL" id="MEX3931818.1"/>
    </source>
</evidence>
<organism evidence="1 2">
    <name type="scientific">Paraburkholderia phymatum</name>
    <dbReference type="NCBI Taxonomy" id="148447"/>
    <lineage>
        <taxon>Bacteria</taxon>
        <taxon>Pseudomonadati</taxon>
        <taxon>Pseudomonadota</taxon>
        <taxon>Betaproteobacteria</taxon>
        <taxon>Burkholderiales</taxon>
        <taxon>Burkholderiaceae</taxon>
        <taxon>Paraburkholderia</taxon>
    </lineage>
</organism>
<evidence type="ECO:0000313" key="2">
    <source>
        <dbReference type="Proteomes" id="UP001558850"/>
    </source>
</evidence>
<sequence>MSYRSGEDAGSIAVVPTYVHSAWRNDAQPITASGVSALREIPRK</sequence>
<dbReference type="EMBL" id="JBFRCH010000003">
    <property type="protein sequence ID" value="MEX3931818.1"/>
    <property type="molecule type" value="Genomic_DNA"/>
</dbReference>
<gene>
    <name evidence="1" type="ORF">AB4Y32_08395</name>
</gene>
<protein>
    <submittedName>
        <fullName evidence="1">Uncharacterized protein</fullName>
    </submittedName>
</protein>
<comment type="caution">
    <text evidence="1">The sequence shown here is derived from an EMBL/GenBank/DDBJ whole genome shotgun (WGS) entry which is preliminary data.</text>
</comment>
<keyword evidence="2" id="KW-1185">Reference proteome</keyword>
<accession>A0ACC6TWI5</accession>